<evidence type="ECO:0000313" key="12">
    <source>
        <dbReference type="Proteomes" id="UP000529861"/>
    </source>
</evidence>
<feature type="transmembrane region" description="Helical" evidence="8">
    <location>
        <begin position="20"/>
        <end position="40"/>
    </location>
</feature>
<evidence type="ECO:0000313" key="11">
    <source>
        <dbReference type="EMBL" id="NNG67076.1"/>
    </source>
</evidence>
<evidence type="ECO:0000256" key="8">
    <source>
        <dbReference type="SAM" id="Phobius"/>
    </source>
</evidence>
<dbReference type="InterPro" id="IPR032807">
    <property type="entry name" value="GNVR"/>
</dbReference>
<dbReference type="AlphaFoldDB" id="A0A7Y2PMX1"/>
<feature type="domain" description="Tyrosine-protein kinase G-rich" evidence="10">
    <location>
        <begin position="241"/>
        <end position="299"/>
    </location>
</feature>
<comment type="similarity">
    <text evidence="2">Belongs to the CpsC/CapA family.</text>
</comment>
<evidence type="ECO:0000256" key="1">
    <source>
        <dbReference type="ARBA" id="ARBA00004651"/>
    </source>
</evidence>
<reference evidence="11 12" key="1">
    <citation type="submission" date="2020-04" db="EMBL/GenBank/DDBJ databases">
        <title>Draft genome sequence of Caldanaerobacter sunterraneus. strain 1523vc isolated from Griffin hot spring, Kamchatka, Russia.</title>
        <authorList>
            <person name="Toshchakov S.V."/>
            <person name="Podosokorskaya O.A."/>
            <person name="Kublanov I.V."/>
            <person name="Korzhenkov A."/>
            <person name="Patrushev M.V."/>
        </authorList>
    </citation>
    <scope>NUCLEOTIDE SEQUENCE [LARGE SCALE GENOMIC DNA]</scope>
    <source>
        <strain evidence="11 12">1523vc</strain>
    </source>
</reference>
<evidence type="ECO:0000256" key="3">
    <source>
        <dbReference type="ARBA" id="ARBA00022475"/>
    </source>
</evidence>
<proteinExistence type="inferred from homology"/>
<dbReference type="GO" id="GO:0004713">
    <property type="term" value="F:protein tyrosine kinase activity"/>
    <property type="evidence" value="ECO:0007669"/>
    <property type="project" value="TreeGrafter"/>
</dbReference>
<dbReference type="EMBL" id="JABEQB010000019">
    <property type="protein sequence ID" value="NNG67076.1"/>
    <property type="molecule type" value="Genomic_DNA"/>
</dbReference>
<dbReference type="InterPro" id="IPR003856">
    <property type="entry name" value="LPS_length_determ_N"/>
</dbReference>
<name>A0A7Y2PMX1_9THEO</name>
<feature type="transmembrane region" description="Helical" evidence="8">
    <location>
        <begin position="280"/>
        <end position="300"/>
    </location>
</feature>
<evidence type="ECO:0000256" key="6">
    <source>
        <dbReference type="ARBA" id="ARBA00023136"/>
    </source>
</evidence>
<dbReference type="GO" id="GO:0005886">
    <property type="term" value="C:plasma membrane"/>
    <property type="evidence" value="ECO:0007669"/>
    <property type="project" value="UniProtKB-SubCell"/>
</dbReference>
<comment type="subcellular location">
    <subcellularLocation>
        <location evidence="1">Cell membrane</location>
        <topology evidence="1">Multi-pass membrane protein</topology>
    </subcellularLocation>
</comment>
<dbReference type="PANTHER" id="PTHR32309">
    <property type="entry name" value="TYROSINE-PROTEIN KINASE"/>
    <property type="match status" value="1"/>
</dbReference>
<dbReference type="InterPro" id="IPR050445">
    <property type="entry name" value="Bact_polysacc_biosynth/exp"/>
</dbReference>
<evidence type="ECO:0000259" key="9">
    <source>
        <dbReference type="Pfam" id="PF02706"/>
    </source>
</evidence>
<protein>
    <submittedName>
        <fullName evidence="11">Capsular biosynthesis protein</fullName>
    </submittedName>
</protein>
<dbReference type="RefSeq" id="WP_022588654.1">
    <property type="nucleotide sequence ID" value="NZ_JABEQB010000019.1"/>
</dbReference>
<accession>A0A7Y2PMX1</accession>
<keyword evidence="3" id="KW-1003">Cell membrane</keyword>
<evidence type="ECO:0000256" key="7">
    <source>
        <dbReference type="SAM" id="Coils"/>
    </source>
</evidence>
<keyword evidence="5 8" id="KW-1133">Transmembrane helix</keyword>
<dbReference type="Pfam" id="PF13807">
    <property type="entry name" value="GNVR"/>
    <property type="match status" value="1"/>
</dbReference>
<feature type="domain" description="Polysaccharide chain length determinant N-terminal" evidence="9">
    <location>
        <begin position="3"/>
        <end position="85"/>
    </location>
</feature>
<evidence type="ECO:0000256" key="4">
    <source>
        <dbReference type="ARBA" id="ARBA00022692"/>
    </source>
</evidence>
<feature type="coiled-coil region" evidence="7">
    <location>
        <begin position="190"/>
        <end position="244"/>
    </location>
</feature>
<keyword evidence="4 8" id="KW-0812">Transmembrane</keyword>
<keyword evidence="6 8" id="KW-0472">Membrane</keyword>
<organism evidence="11 12">
    <name type="scientific">Caldanaerobacter subterraneus</name>
    <dbReference type="NCBI Taxonomy" id="911092"/>
    <lineage>
        <taxon>Bacteria</taxon>
        <taxon>Bacillati</taxon>
        <taxon>Bacillota</taxon>
        <taxon>Clostridia</taxon>
        <taxon>Thermoanaerobacterales</taxon>
        <taxon>Thermoanaerobacteraceae</taxon>
        <taxon>Caldanaerobacter</taxon>
    </lineage>
</organism>
<dbReference type="Pfam" id="PF02706">
    <property type="entry name" value="Wzz"/>
    <property type="match status" value="1"/>
</dbReference>
<dbReference type="Proteomes" id="UP000529861">
    <property type="component" value="Unassembled WGS sequence"/>
</dbReference>
<comment type="caution">
    <text evidence="11">The sequence shown here is derived from an EMBL/GenBank/DDBJ whole genome shotgun (WGS) entry which is preliminary data.</text>
</comment>
<sequence length="318" mass="36306">MEEEITLRELIEVLLKRKWLIFIITVSITLVAAVFSFFIVRPTYEASTTIAVTDVTPATGFFGSNTTVIFSDKDSEIPIFQSDTIEKDISLLLSSLLRYPDMSVDAFKEEVTNPVVLTNTIKQLKLDPKRYTLDNFKKQISVSVLNNTNLIQVTVKENDPQLAAEIANSIAQNFRNYVIERNTKQTDKLMQTLLKLIDLQNEKIRKAQEDLANFLNNASNKLEIEQKQKELSLLKNTRDIMLEKYNMLELVKESDLGKQSILITSKALVPEKPVAPKKMLNVLIAFILGGMIGVFVAFFMEYWEKTEPTEKHFAKSEE</sequence>
<evidence type="ECO:0000256" key="2">
    <source>
        <dbReference type="ARBA" id="ARBA00006683"/>
    </source>
</evidence>
<dbReference type="PANTHER" id="PTHR32309:SF13">
    <property type="entry name" value="FERRIC ENTEROBACTIN TRANSPORT PROTEIN FEPE"/>
    <property type="match status" value="1"/>
</dbReference>
<gene>
    <name evidence="11" type="ORF">HKI81_07510</name>
</gene>
<evidence type="ECO:0000256" key="5">
    <source>
        <dbReference type="ARBA" id="ARBA00022989"/>
    </source>
</evidence>
<keyword evidence="7" id="KW-0175">Coiled coil</keyword>
<evidence type="ECO:0000259" key="10">
    <source>
        <dbReference type="Pfam" id="PF13807"/>
    </source>
</evidence>